<sequence length="236" mass="25071">MLIADKTVLVTGANRGLGRALVTEALNRGARRVYAAARRPSEHPDERVTPLLLDVTSAAQIREAAQEAASVDVLVNNAGLALYEELGDRPALERQIAVNLLGTYDVTQAFLPSLIRAGGAIVNISSLAAWGAIPVLPGYSMTKAAAFSLSQVLRAELARHGVRVHAAILGPVDTEMVAALDIPKASPESVASGVFDGVEKDEEDIFPDPFSQTIADGWRDGAVKALERQNAQFIRP</sequence>
<dbReference type="Gene3D" id="3.40.50.720">
    <property type="entry name" value="NAD(P)-binding Rossmann-like Domain"/>
    <property type="match status" value="1"/>
</dbReference>
<dbReference type="RefSeq" id="WP_145857820.1">
    <property type="nucleotide sequence ID" value="NZ_RPFW01000005.1"/>
</dbReference>
<dbReference type="OrthoDB" id="3212478at2"/>
<organism evidence="4 5">
    <name type="scientific">Trebonia kvetii</name>
    <dbReference type="NCBI Taxonomy" id="2480626"/>
    <lineage>
        <taxon>Bacteria</taxon>
        <taxon>Bacillati</taxon>
        <taxon>Actinomycetota</taxon>
        <taxon>Actinomycetes</taxon>
        <taxon>Streptosporangiales</taxon>
        <taxon>Treboniaceae</taxon>
        <taxon>Trebonia</taxon>
    </lineage>
</organism>
<comment type="caution">
    <text evidence="4">The sequence shown here is derived from an EMBL/GenBank/DDBJ whole genome shotgun (WGS) entry which is preliminary data.</text>
</comment>
<evidence type="ECO:0000256" key="3">
    <source>
        <dbReference type="RuleBase" id="RU000363"/>
    </source>
</evidence>
<evidence type="ECO:0000256" key="2">
    <source>
        <dbReference type="ARBA" id="ARBA00023002"/>
    </source>
</evidence>
<evidence type="ECO:0000256" key="1">
    <source>
        <dbReference type="ARBA" id="ARBA00006484"/>
    </source>
</evidence>
<accession>A0A6P2BVB4</accession>
<dbReference type="Pfam" id="PF00106">
    <property type="entry name" value="adh_short"/>
    <property type="match status" value="1"/>
</dbReference>
<keyword evidence="5" id="KW-1185">Reference proteome</keyword>
<dbReference type="EMBL" id="RPFW01000005">
    <property type="protein sequence ID" value="TVZ02627.1"/>
    <property type="molecule type" value="Genomic_DNA"/>
</dbReference>
<gene>
    <name evidence="4" type="ORF">EAS64_28050</name>
</gene>
<dbReference type="InterPro" id="IPR002347">
    <property type="entry name" value="SDR_fam"/>
</dbReference>
<proteinExistence type="inferred from homology"/>
<dbReference type="PANTHER" id="PTHR43391:SF91">
    <property type="entry name" value="OS04G0390700 PROTEIN"/>
    <property type="match status" value="1"/>
</dbReference>
<dbReference type="PRINTS" id="PR00081">
    <property type="entry name" value="GDHRDH"/>
</dbReference>
<dbReference type="AlphaFoldDB" id="A0A6P2BVB4"/>
<dbReference type="SUPFAM" id="SSF51735">
    <property type="entry name" value="NAD(P)-binding Rossmann-fold domains"/>
    <property type="match status" value="1"/>
</dbReference>
<dbReference type="InterPro" id="IPR036291">
    <property type="entry name" value="NAD(P)-bd_dom_sf"/>
</dbReference>
<dbReference type="GO" id="GO:0016491">
    <property type="term" value="F:oxidoreductase activity"/>
    <property type="evidence" value="ECO:0007669"/>
    <property type="project" value="UniProtKB-KW"/>
</dbReference>
<dbReference type="PRINTS" id="PR00080">
    <property type="entry name" value="SDRFAMILY"/>
</dbReference>
<evidence type="ECO:0000313" key="4">
    <source>
        <dbReference type="EMBL" id="TVZ02627.1"/>
    </source>
</evidence>
<reference evidence="4 5" key="1">
    <citation type="submission" date="2018-11" db="EMBL/GenBank/DDBJ databases">
        <title>Trebonia kvetii gen.nov., sp.nov., a novel acidophilic actinobacterium, and proposal of the new actinobacterial family Treboniaceae fam. nov.</title>
        <authorList>
            <person name="Rapoport D."/>
            <person name="Sagova-Mareckova M."/>
            <person name="Sedlacek I."/>
            <person name="Provaznik J."/>
            <person name="Kralova S."/>
            <person name="Pavlinic D."/>
            <person name="Benes V."/>
            <person name="Kopecky J."/>
        </authorList>
    </citation>
    <scope>NUCLEOTIDE SEQUENCE [LARGE SCALE GENOMIC DNA]</scope>
    <source>
        <strain evidence="4 5">15Tr583</strain>
    </source>
</reference>
<protein>
    <submittedName>
        <fullName evidence="4">SDR family NAD(P)-dependent oxidoreductase</fullName>
    </submittedName>
</protein>
<name>A0A6P2BVB4_9ACTN</name>
<dbReference type="InterPro" id="IPR020904">
    <property type="entry name" value="Sc_DH/Rdtase_CS"/>
</dbReference>
<dbReference type="Proteomes" id="UP000460272">
    <property type="component" value="Unassembled WGS sequence"/>
</dbReference>
<evidence type="ECO:0000313" key="5">
    <source>
        <dbReference type="Proteomes" id="UP000460272"/>
    </source>
</evidence>
<dbReference type="GO" id="GO:0005829">
    <property type="term" value="C:cytosol"/>
    <property type="evidence" value="ECO:0007669"/>
    <property type="project" value="TreeGrafter"/>
</dbReference>
<dbReference type="PANTHER" id="PTHR43391">
    <property type="entry name" value="RETINOL DEHYDROGENASE-RELATED"/>
    <property type="match status" value="1"/>
</dbReference>
<keyword evidence="2" id="KW-0560">Oxidoreductase</keyword>
<dbReference type="PROSITE" id="PS00061">
    <property type="entry name" value="ADH_SHORT"/>
    <property type="match status" value="1"/>
</dbReference>
<comment type="similarity">
    <text evidence="1 3">Belongs to the short-chain dehydrogenases/reductases (SDR) family.</text>
</comment>